<dbReference type="InterPro" id="IPR010982">
    <property type="entry name" value="Lambda_DNA-bd_dom_sf"/>
</dbReference>
<sequence>MIEVTVDFMLLKRKMKSKDLAKEIGITPANLSILKTGKAHGVRFDTLSKICKALDCQPGDLLKYVPDDEDKGEDDEK</sequence>
<dbReference type="Proteomes" id="UP000051311">
    <property type="component" value="Unassembled WGS sequence"/>
</dbReference>
<dbReference type="AlphaFoldDB" id="A0A0R1NH13"/>
<dbReference type="EMBL" id="AZEL01000079">
    <property type="protein sequence ID" value="KRL19742.1"/>
    <property type="molecule type" value="Genomic_DNA"/>
</dbReference>
<dbReference type="GeneID" id="78203365"/>
<evidence type="ECO:0000313" key="2">
    <source>
        <dbReference type="EMBL" id="KRL19742.1"/>
    </source>
</evidence>
<dbReference type="OrthoDB" id="9805309at2"/>
<reference evidence="2 3" key="1">
    <citation type="journal article" date="2015" name="Genome Announc.">
        <title>Expanding the biotechnology potential of lactobacilli through comparative genomics of 213 strains and associated genera.</title>
        <authorList>
            <person name="Sun Z."/>
            <person name="Harris H.M."/>
            <person name="McCann A."/>
            <person name="Guo C."/>
            <person name="Argimon S."/>
            <person name="Zhang W."/>
            <person name="Yang X."/>
            <person name="Jeffery I.B."/>
            <person name="Cooney J.C."/>
            <person name="Kagawa T.F."/>
            <person name="Liu W."/>
            <person name="Song Y."/>
            <person name="Salvetti E."/>
            <person name="Wrobel A."/>
            <person name="Rasinkangas P."/>
            <person name="Parkhill J."/>
            <person name="Rea M.C."/>
            <person name="O'Sullivan O."/>
            <person name="Ritari J."/>
            <person name="Douillard F.P."/>
            <person name="Paul Ross R."/>
            <person name="Yang R."/>
            <person name="Briner A.E."/>
            <person name="Felis G.E."/>
            <person name="de Vos W.M."/>
            <person name="Barrangou R."/>
            <person name="Klaenhammer T.R."/>
            <person name="Caufield P.W."/>
            <person name="Cui Y."/>
            <person name="Zhang H."/>
            <person name="O'Toole P.W."/>
        </authorList>
    </citation>
    <scope>NUCLEOTIDE SEQUENCE [LARGE SCALE GENOMIC DNA]</scope>
    <source>
        <strain evidence="2 3">DSM 10532</strain>
    </source>
</reference>
<dbReference type="eggNOG" id="COG3655">
    <property type="taxonomic scope" value="Bacteria"/>
</dbReference>
<accession>A0A0R1NH13</accession>
<dbReference type="SUPFAM" id="SSF47413">
    <property type="entry name" value="lambda repressor-like DNA-binding domains"/>
    <property type="match status" value="1"/>
</dbReference>
<comment type="caution">
    <text evidence="2">The sequence shown here is derived from an EMBL/GenBank/DDBJ whole genome shotgun (WGS) entry which is preliminary data.</text>
</comment>
<dbReference type="Pfam" id="PF13443">
    <property type="entry name" value="HTH_26"/>
    <property type="match status" value="1"/>
</dbReference>
<dbReference type="PANTHER" id="PTHR37301:SF1">
    <property type="entry name" value="DNA-BINDING PROTEIN"/>
    <property type="match status" value="1"/>
</dbReference>
<name>A0A0R1NH13_9LACO</name>
<dbReference type="CDD" id="cd00093">
    <property type="entry name" value="HTH_XRE"/>
    <property type="match status" value="1"/>
</dbReference>
<evidence type="ECO:0000259" key="1">
    <source>
        <dbReference type="PROSITE" id="PS50943"/>
    </source>
</evidence>
<dbReference type="InterPro" id="IPR001387">
    <property type="entry name" value="Cro/C1-type_HTH"/>
</dbReference>
<dbReference type="SMART" id="SM00530">
    <property type="entry name" value="HTH_XRE"/>
    <property type="match status" value="1"/>
</dbReference>
<proteinExistence type="predicted"/>
<dbReference type="RefSeq" id="WP_025005894.1">
    <property type="nucleotide sequence ID" value="NZ_AZEL01000079.1"/>
</dbReference>
<protein>
    <recommendedName>
        <fullName evidence="1">HTH cro/C1-type domain-containing protein</fullName>
    </recommendedName>
</protein>
<dbReference type="STRING" id="1423748.FC37_GL000424"/>
<dbReference type="PANTHER" id="PTHR37301">
    <property type="entry name" value="DNA-BINDING PROTEIN-RELATED"/>
    <property type="match status" value="1"/>
</dbReference>
<dbReference type="Gene3D" id="1.10.260.40">
    <property type="entry name" value="lambda repressor-like DNA-binding domains"/>
    <property type="match status" value="1"/>
</dbReference>
<organism evidence="2 3">
    <name type="scientific">Lactobacillus gallinarum DSM 10532 = JCM 2011</name>
    <dbReference type="NCBI Taxonomy" id="1423748"/>
    <lineage>
        <taxon>Bacteria</taxon>
        <taxon>Bacillati</taxon>
        <taxon>Bacillota</taxon>
        <taxon>Bacilli</taxon>
        <taxon>Lactobacillales</taxon>
        <taxon>Lactobacillaceae</taxon>
        <taxon>Lactobacillus</taxon>
    </lineage>
</organism>
<feature type="domain" description="HTH cro/C1-type" evidence="1">
    <location>
        <begin position="12"/>
        <end position="61"/>
    </location>
</feature>
<gene>
    <name evidence="2" type="ORF">FC37_GL000424</name>
</gene>
<dbReference type="PROSITE" id="PS50943">
    <property type="entry name" value="HTH_CROC1"/>
    <property type="match status" value="1"/>
</dbReference>
<evidence type="ECO:0000313" key="3">
    <source>
        <dbReference type="Proteomes" id="UP000051311"/>
    </source>
</evidence>
<dbReference type="PATRIC" id="fig|1423748.3.peg.450"/>
<dbReference type="GO" id="GO:0003677">
    <property type="term" value="F:DNA binding"/>
    <property type="evidence" value="ECO:0007669"/>
    <property type="project" value="InterPro"/>
</dbReference>